<dbReference type="GO" id="GO:0030973">
    <property type="term" value="F:molybdate ion binding"/>
    <property type="evidence" value="ECO:0007669"/>
    <property type="project" value="TreeGrafter"/>
</dbReference>
<dbReference type="KEGG" id="prh:LT40_03390"/>
<dbReference type="RefSeq" id="WP_043186481.1">
    <property type="nucleotide sequence ID" value="NZ_CP009533.1"/>
</dbReference>
<dbReference type="Proteomes" id="UP000029499">
    <property type="component" value="Chromosome"/>
</dbReference>
<dbReference type="SUPFAM" id="SSF53850">
    <property type="entry name" value="Periplasmic binding protein-like II"/>
    <property type="match status" value="1"/>
</dbReference>
<keyword evidence="3" id="KW-1185">Reference proteome</keyword>
<dbReference type="GO" id="GO:0015689">
    <property type="term" value="P:molybdate ion transport"/>
    <property type="evidence" value="ECO:0007669"/>
    <property type="project" value="TreeGrafter"/>
</dbReference>
<keyword evidence="1" id="KW-0732">Signal</keyword>
<dbReference type="Pfam" id="PF13531">
    <property type="entry name" value="SBP_bac_11"/>
    <property type="match status" value="1"/>
</dbReference>
<protein>
    <submittedName>
        <fullName evidence="2">ABC transporter substrate-binding protein</fullName>
    </submittedName>
</protein>
<sequence>MTKRLTSALLACVLLGSSAAHAQKAPPPVQLSLLGSGGVVSAMQTIVVEYEKATGIKVTVLPSPAIGDNPMAISSRLERGERADLVLTEDAALNKLIQLGEVQREPRVDVGKSFIAMAVRQGEAKPDIGSVDAFRKTLLDARSLAYSNSTSGLYLSHLLFPRMKLTEQLRDKSSLVDNEPVGAAVARGDVQLGFQQLSELKAVPGIDIVGLIPDAVQKMTLYSGGVTRTSAHPEEAAALLQYLSTPAARLAIQESGLTPVQ</sequence>
<proteinExistence type="predicted"/>
<evidence type="ECO:0000256" key="1">
    <source>
        <dbReference type="SAM" id="SignalP"/>
    </source>
</evidence>
<evidence type="ECO:0000313" key="2">
    <source>
        <dbReference type="EMBL" id="AIS16495.1"/>
    </source>
</evidence>
<dbReference type="OrthoDB" id="8216219at2"/>
<dbReference type="Gene3D" id="3.40.190.10">
    <property type="entry name" value="Periplasmic binding protein-like II"/>
    <property type="match status" value="2"/>
</dbReference>
<dbReference type="InterPro" id="IPR050682">
    <property type="entry name" value="ModA/WtpA"/>
</dbReference>
<accession>A0A089YS29</accession>
<gene>
    <name evidence="2" type="ORF">LT40_03390</name>
</gene>
<dbReference type="STRING" id="216142.LT40_03390"/>
<dbReference type="eggNOG" id="COG0725">
    <property type="taxonomic scope" value="Bacteria"/>
</dbReference>
<name>A0A089YS29_9PSED</name>
<dbReference type="HOGENOM" id="CLU_079071_1_0_6"/>
<dbReference type="PANTHER" id="PTHR30632:SF11">
    <property type="entry name" value="BLR4797 PROTEIN"/>
    <property type="match status" value="1"/>
</dbReference>
<feature type="chain" id="PRO_5001852198" evidence="1">
    <location>
        <begin position="23"/>
        <end position="261"/>
    </location>
</feature>
<dbReference type="EMBL" id="CP009533">
    <property type="protein sequence ID" value="AIS16495.1"/>
    <property type="molecule type" value="Genomic_DNA"/>
</dbReference>
<dbReference type="PANTHER" id="PTHR30632">
    <property type="entry name" value="MOLYBDATE-BINDING PERIPLASMIC PROTEIN"/>
    <property type="match status" value="1"/>
</dbReference>
<dbReference type="AlphaFoldDB" id="A0A089YS29"/>
<organism evidence="2 3">
    <name type="scientific">Pseudomonas rhizosphaerae</name>
    <dbReference type="NCBI Taxonomy" id="216142"/>
    <lineage>
        <taxon>Bacteria</taxon>
        <taxon>Pseudomonadati</taxon>
        <taxon>Pseudomonadota</taxon>
        <taxon>Gammaproteobacteria</taxon>
        <taxon>Pseudomonadales</taxon>
        <taxon>Pseudomonadaceae</taxon>
        <taxon>Pseudomonas</taxon>
    </lineage>
</organism>
<reference evidence="2 3" key="1">
    <citation type="journal article" date="2015" name="J. Biotechnol.">
        <title>Complete genome sequence of Pseudomonas rhizosphaerae IH5T (=DSM 16299T), a phosphate-solubilizing rhizobacterium for bacterial biofertilizer.</title>
        <authorList>
            <person name="Kwak Y."/>
            <person name="Jung B.K."/>
            <person name="Shin J.H."/>
        </authorList>
    </citation>
    <scope>NUCLEOTIDE SEQUENCE [LARGE SCALE GENOMIC DNA]</scope>
    <source>
        <strain evidence="2">DSM 16299</strain>
    </source>
</reference>
<feature type="signal peptide" evidence="1">
    <location>
        <begin position="1"/>
        <end position="22"/>
    </location>
</feature>
<evidence type="ECO:0000313" key="3">
    <source>
        <dbReference type="Proteomes" id="UP000029499"/>
    </source>
</evidence>